<sequence length="274" mass="30394">MAADLRALAEIDVVKPIPKGQLYATLETPPFIFVPGTYNTRDVGLVPGVTRIRPGLVFRSGGLDRLTDNGKALIQAKLGVKRVFDLRSQREHETAPDPEIDGVVNVWNVDVGEDDAKVNLSTFIDGEGEKGYTEMYLDVLRLYRPAFRDVLEHVRDRPTGRDRTGVLAGLLLTLAGESSDAIELDFLLSRVGTEPVREHLLAFAKRGARIESEDEPGFYNLASLKAVCWRAFVEALDKEYGGFDGYITKTLGFSEEDLAKIKKNLVRDEGLDLK</sequence>
<protein>
    <submittedName>
        <fullName evidence="1">Putative tyrosine phosphatase protein</fullName>
    </submittedName>
</protein>
<dbReference type="OrthoDB" id="449382at2759"/>
<dbReference type="AlphaFoldDB" id="R8BVR1"/>
<proteinExistence type="predicted"/>
<reference evidence="2" key="1">
    <citation type="journal article" date="2013" name="Genome Announc.">
        <title>Draft genome sequence of the ascomycete Phaeoacremonium aleophilum strain UCR-PA7, a causal agent of the esca disease complex in grapevines.</title>
        <authorList>
            <person name="Blanco-Ulate B."/>
            <person name="Rolshausen P."/>
            <person name="Cantu D."/>
        </authorList>
    </citation>
    <scope>NUCLEOTIDE SEQUENCE [LARGE SCALE GENOMIC DNA]</scope>
    <source>
        <strain evidence="2">UCR-PA7</strain>
    </source>
</reference>
<dbReference type="InterPro" id="IPR026893">
    <property type="entry name" value="Tyr/Ser_Pase_IphP-type"/>
</dbReference>
<dbReference type="eggNOG" id="ENOG502SB6D">
    <property type="taxonomic scope" value="Eukaryota"/>
</dbReference>
<organism evidence="1 2">
    <name type="scientific">Phaeoacremonium minimum (strain UCR-PA7)</name>
    <name type="common">Esca disease fungus</name>
    <name type="synonym">Togninia minima</name>
    <dbReference type="NCBI Taxonomy" id="1286976"/>
    <lineage>
        <taxon>Eukaryota</taxon>
        <taxon>Fungi</taxon>
        <taxon>Dikarya</taxon>
        <taxon>Ascomycota</taxon>
        <taxon>Pezizomycotina</taxon>
        <taxon>Sordariomycetes</taxon>
        <taxon>Sordariomycetidae</taxon>
        <taxon>Togniniales</taxon>
        <taxon>Togniniaceae</taxon>
        <taxon>Phaeoacremonium</taxon>
    </lineage>
</organism>
<dbReference type="SUPFAM" id="SSF52799">
    <property type="entry name" value="(Phosphotyrosine protein) phosphatases II"/>
    <property type="match status" value="1"/>
</dbReference>
<dbReference type="RefSeq" id="XP_007911730.1">
    <property type="nucleotide sequence ID" value="XM_007913539.1"/>
</dbReference>
<dbReference type="Pfam" id="PF13350">
    <property type="entry name" value="Y_phosphatase3"/>
    <property type="match status" value="1"/>
</dbReference>
<evidence type="ECO:0000313" key="2">
    <source>
        <dbReference type="Proteomes" id="UP000014074"/>
    </source>
</evidence>
<dbReference type="Gene3D" id="3.90.190.10">
    <property type="entry name" value="Protein tyrosine phosphatase superfamily"/>
    <property type="match status" value="1"/>
</dbReference>
<dbReference type="Proteomes" id="UP000014074">
    <property type="component" value="Unassembled WGS sequence"/>
</dbReference>
<dbReference type="KEGG" id="tmn:UCRPA7_950"/>
<dbReference type="EMBL" id="KB932820">
    <property type="protein sequence ID" value="EOO03481.1"/>
    <property type="molecule type" value="Genomic_DNA"/>
</dbReference>
<keyword evidence="2" id="KW-1185">Reference proteome</keyword>
<evidence type="ECO:0000313" key="1">
    <source>
        <dbReference type="EMBL" id="EOO03481.1"/>
    </source>
</evidence>
<gene>
    <name evidence="1" type="ORF">UCRPA7_950</name>
</gene>
<dbReference type="GO" id="GO:0004721">
    <property type="term" value="F:phosphoprotein phosphatase activity"/>
    <property type="evidence" value="ECO:0007669"/>
    <property type="project" value="InterPro"/>
</dbReference>
<dbReference type="HOGENOM" id="CLU_057546_1_3_1"/>
<dbReference type="InterPro" id="IPR029021">
    <property type="entry name" value="Prot-tyrosine_phosphatase-like"/>
</dbReference>
<dbReference type="GeneID" id="19329886"/>
<accession>R8BVR1</accession>
<name>R8BVR1_PHAM7</name>